<organism evidence="14 15">
    <name type="scientific">Balneatrix alpica</name>
    <dbReference type="NCBI Taxonomy" id="75684"/>
    <lineage>
        <taxon>Bacteria</taxon>
        <taxon>Pseudomonadati</taxon>
        <taxon>Pseudomonadota</taxon>
        <taxon>Gammaproteobacteria</taxon>
        <taxon>Oceanospirillales</taxon>
        <taxon>Balneatrichaceae</taxon>
        <taxon>Balneatrix</taxon>
    </lineage>
</organism>
<dbReference type="SMART" id="SM00283">
    <property type="entry name" value="MA"/>
    <property type="match status" value="1"/>
</dbReference>
<dbReference type="Proteomes" id="UP001589628">
    <property type="component" value="Unassembled WGS sequence"/>
</dbReference>
<dbReference type="PANTHER" id="PTHR32089">
    <property type="entry name" value="METHYL-ACCEPTING CHEMOTAXIS PROTEIN MCPB"/>
    <property type="match status" value="1"/>
</dbReference>
<dbReference type="Gene3D" id="3.30.450.20">
    <property type="entry name" value="PAS domain"/>
    <property type="match status" value="1"/>
</dbReference>
<feature type="domain" description="HAMP" evidence="13">
    <location>
        <begin position="314"/>
        <end position="368"/>
    </location>
</feature>
<feature type="domain" description="Methyl-accepting transducer" evidence="12">
    <location>
        <begin position="373"/>
        <end position="609"/>
    </location>
</feature>
<keyword evidence="2" id="KW-1003">Cell membrane</keyword>
<dbReference type="PROSITE" id="PS50111">
    <property type="entry name" value="CHEMOTAXIS_TRANSDUC_2"/>
    <property type="match status" value="1"/>
</dbReference>
<dbReference type="EMBL" id="JBHLZN010000002">
    <property type="protein sequence ID" value="MFB9886283.1"/>
    <property type="molecule type" value="Genomic_DNA"/>
</dbReference>
<keyword evidence="8 10" id="KW-0807">Transducer</keyword>
<protein>
    <submittedName>
        <fullName evidence="14">Methyl-accepting chemotaxis protein</fullName>
    </submittedName>
</protein>
<keyword evidence="3" id="KW-0488">Methylation</keyword>
<dbReference type="CDD" id="cd06225">
    <property type="entry name" value="HAMP"/>
    <property type="match status" value="1"/>
</dbReference>
<comment type="subcellular location">
    <subcellularLocation>
        <location evidence="1">Cell membrane</location>
        <topology evidence="1">Multi-pass membrane protein</topology>
    </subcellularLocation>
</comment>
<evidence type="ECO:0000256" key="8">
    <source>
        <dbReference type="ARBA" id="ARBA00023224"/>
    </source>
</evidence>
<dbReference type="PANTHER" id="PTHR32089:SF39">
    <property type="entry name" value="METHYL-ACCEPTING CHEMOTAXIS PROTEIN HLYB"/>
    <property type="match status" value="1"/>
</dbReference>
<dbReference type="PRINTS" id="PR00260">
    <property type="entry name" value="CHEMTRNSDUCR"/>
</dbReference>
<dbReference type="RefSeq" id="WP_027311757.1">
    <property type="nucleotide sequence ID" value="NZ_JBHLZN010000002.1"/>
</dbReference>
<comment type="similarity">
    <text evidence="9">Belongs to the methyl-accepting chemotaxis (MCP) protein family.</text>
</comment>
<dbReference type="SMART" id="SM00304">
    <property type="entry name" value="HAMP"/>
    <property type="match status" value="1"/>
</dbReference>
<dbReference type="InterPro" id="IPR003660">
    <property type="entry name" value="HAMP_dom"/>
</dbReference>
<keyword evidence="5 11" id="KW-0812">Transmembrane</keyword>
<evidence type="ECO:0000256" key="11">
    <source>
        <dbReference type="SAM" id="Phobius"/>
    </source>
</evidence>
<dbReference type="PROSITE" id="PS50885">
    <property type="entry name" value="HAMP"/>
    <property type="match status" value="1"/>
</dbReference>
<evidence type="ECO:0000256" key="5">
    <source>
        <dbReference type="ARBA" id="ARBA00022692"/>
    </source>
</evidence>
<evidence type="ECO:0000256" key="2">
    <source>
        <dbReference type="ARBA" id="ARBA00022475"/>
    </source>
</evidence>
<evidence type="ECO:0000256" key="4">
    <source>
        <dbReference type="ARBA" id="ARBA00022500"/>
    </source>
</evidence>
<keyword evidence="15" id="KW-1185">Reference proteome</keyword>
<feature type="transmembrane region" description="Helical" evidence="11">
    <location>
        <begin position="290"/>
        <end position="312"/>
    </location>
</feature>
<comment type="caution">
    <text evidence="14">The sequence shown here is derived from an EMBL/GenBank/DDBJ whole genome shotgun (WGS) entry which is preliminary data.</text>
</comment>
<gene>
    <name evidence="14" type="ORF">ACFFLH_07680</name>
</gene>
<keyword evidence="6 11" id="KW-1133">Transmembrane helix</keyword>
<evidence type="ECO:0000256" key="10">
    <source>
        <dbReference type="PROSITE-ProRule" id="PRU00284"/>
    </source>
</evidence>
<evidence type="ECO:0000256" key="9">
    <source>
        <dbReference type="ARBA" id="ARBA00029447"/>
    </source>
</evidence>
<evidence type="ECO:0000313" key="15">
    <source>
        <dbReference type="Proteomes" id="UP001589628"/>
    </source>
</evidence>
<keyword evidence="4" id="KW-0145">Chemotaxis</keyword>
<dbReference type="InterPro" id="IPR004089">
    <property type="entry name" value="MCPsignal_dom"/>
</dbReference>
<evidence type="ECO:0000256" key="3">
    <source>
        <dbReference type="ARBA" id="ARBA00022481"/>
    </source>
</evidence>
<evidence type="ECO:0000256" key="6">
    <source>
        <dbReference type="ARBA" id="ARBA00022989"/>
    </source>
</evidence>
<sequence>MLGNLSIQNRLILAMGVVLTIALLLTGGMTLYQARTVIEERVLEKELPNQLQAQVAGLEQQIERIVSGGVQLANNRYLLDWLSQGEPEAGKAQVLAQLKQVKETLGGIVAFLVTVDKRNYFTQDGLLKQVSDSDPRDGWFKAFVNSGLPYELSLDYDEKSQTMVAFLNYRMTDASGKTLAVTGIGVTLADMIKLVTTHQLGAGAQTFLVDAQGLIKIHSQADLINKTSLSGLPGLAASQGKLLNQPGFQVHPYSGKAGAALLATQAVPSLGWYLVADLPRSLIFTELDSAFFSIGALVLIVALLLLIPVALVSRRVVAPIREVADLLHNIGEGEGDLRQRLKVHSAEELARLGNGFNSFVEKIRGTVVQVDQVAREMGQTVGSVTRSASSTISDVDQQQARMIQMASAIEEMRATVQNIADSAGSASATSADVRKQTDRGLSVVDESLGSINGLSGEITHASTAIDQLAKYVSDISNLLAVIRDVAEQTNLLALNAAIEAARAGEQGRGFAVVADEVRGLATRSNNLTDEIQGIIGQLQKGAKDAIAAMEKARDGSSRSVELTKRASSAFKSISDAIESISEINAQVAEALSQQSQGVEEISMNAQAISETGERTKDAAGHTASACKELEAMSNQLVKGMGQFRF</sequence>
<dbReference type="SUPFAM" id="SSF58104">
    <property type="entry name" value="Methyl-accepting chemotaxis protein (MCP) signaling domain"/>
    <property type="match status" value="1"/>
</dbReference>
<keyword evidence="7 11" id="KW-0472">Membrane</keyword>
<dbReference type="CDD" id="cd11386">
    <property type="entry name" value="MCP_signal"/>
    <property type="match status" value="1"/>
</dbReference>
<evidence type="ECO:0000256" key="1">
    <source>
        <dbReference type="ARBA" id="ARBA00004651"/>
    </source>
</evidence>
<evidence type="ECO:0000256" key="7">
    <source>
        <dbReference type="ARBA" id="ARBA00023136"/>
    </source>
</evidence>
<evidence type="ECO:0000259" key="12">
    <source>
        <dbReference type="PROSITE" id="PS50111"/>
    </source>
</evidence>
<evidence type="ECO:0000313" key="14">
    <source>
        <dbReference type="EMBL" id="MFB9886283.1"/>
    </source>
</evidence>
<feature type="transmembrane region" description="Helical" evidence="11">
    <location>
        <begin position="12"/>
        <end position="32"/>
    </location>
</feature>
<dbReference type="Pfam" id="PF00672">
    <property type="entry name" value="HAMP"/>
    <property type="match status" value="1"/>
</dbReference>
<name>A0ABV5ZAI5_9GAMM</name>
<proteinExistence type="inferred from homology"/>
<dbReference type="InterPro" id="IPR004090">
    <property type="entry name" value="Chemotax_Me-accpt_rcpt"/>
</dbReference>
<dbReference type="Gene3D" id="1.10.287.950">
    <property type="entry name" value="Methyl-accepting chemotaxis protein"/>
    <property type="match status" value="1"/>
</dbReference>
<evidence type="ECO:0000259" key="13">
    <source>
        <dbReference type="PROSITE" id="PS50885"/>
    </source>
</evidence>
<dbReference type="Pfam" id="PF00015">
    <property type="entry name" value="MCPsignal"/>
    <property type="match status" value="1"/>
</dbReference>
<reference evidence="14 15" key="1">
    <citation type="submission" date="2024-09" db="EMBL/GenBank/DDBJ databases">
        <authorList>
            <person name="Sun Q."/>
            <person name="Mori K."/>
        </authorList>
    </citation>
    <scope>NUCLEOTIDE SEQUENCE [LARGE SCALE GENOMIC DNA]</scope>
    <source>
        <strain evidence="14 15">ATCC 51285</strain>
    </source>
</reference>
<accession>A0ABV5ZAI5</accession>